<dbReference type="AlphaFoldDB" id="A0AAD5IL67"/>
<dbReference type="EMBL" id="JAJSOW010000106">
    <property type="protein sequence ID" value="KAI9162599.1"/>
    <property type="molecule type" value="Genomic_DNA"/>
</dbReference>
<evidence type="ECO:0000259" key="1">
    <source>
        <dbReference type="Pfam" id="PF13456"/>
    </source>
</evidence>
<feature type="domain" description="RNase H type-1" evidence="1">
    <location>
        <begin position="7"/>
        <end position="64"/>
    </location>
</feature>
<reference evidence="2" key="2">
    <citation type="submission" date="2023-02" db="EMBL/GenBank/DDBJ databases">
        <authorList>
            <person name="Swenson N.G."/>
            <person name="Wegrzyn J.L."/>
            <person name="Mcevoy S.L."/>
        </authorList>
    </citation>
    <scope>NUCLEOTIDE SEQUENCE</scope>
    <source>
        <strain evidence="2">91603</strain>
        <tissue evidence="2">Leaf</tissue>
    </source>
</reference>
<keyword evidence="3" id="KW-1185">Reference proteome</keyword>
<sequence>MRRDKNLVEVDAVNVVAALNSDTNSLGDAMFLIQEIKALCKEVGVRPFKAIPREPNSLAHKLANLPFSSGEELLWRDTDLHCIFPDL</sequence>
<dbReference type="InterPro" id="IPR002156">
    <property type="entry name" value="RNaseH_domain"/>
</dbReference>
<gene>
    <name evidence="2" type="ORF">LWI28_028854</name>
</gene>
<dbReference type="Proteomes" id="UP001064489">
    <property type="component" value="Chromosome 2"/>
</dbReference>
<accession>A0AAD5IL67</accession>
<proteinExistence type="predicted"/>
<dbReference type="Pfam" id="PF13456">
    <property type="entry name" value="RVT_3"/>
    <property type="match status" value="1"/>
</dbReference>
<organism evidence="2 3">
    <name type="scientific">Acer negundo</name>
    <name type="common">Box elder</name>
    <dbReference type="NCBI Taxonomy" id="4023"/>
    <lineage>
        <taxon>Eukaryota</taxon>
        <taxon>Viridiplantae</taxon>
        <taxon>Streptophyta</taxon>
        <taxon>Embryophyta</taxon>
        <taxon>Tracheophyta</taxon>
        <taxon>Spermatophyta</taxon>
        <taxon>Magnoliopsida</taxon>
        <taxon>eudicotyledons</taxon>
        <taxon>Gunneridae</taxon>
        <taxon>Pentapetalae</taxon>
        <taxon>rosids</taxon>
        <taxon>malvids</taxon>
        <taxon>Sapindales</taxon>
        <taxon>Sapindaceae</taxon>
        <taxon>Hippocastanoideae</taxon>
        <taxon>Acereae</taxon>
        <taxon>Acer</taxon>
    </lineage>
</organism>
<reference evidence="2" key="1">
    <citation type="journal article" date="2022" name="Plant J.">
        <title>Strategies of tolerance reflected in two North American maple genomes.</title>
        <authorList>
            <person name="McEvoy S.L."/>
            <person name="Sezen U.U."/>
            <person name="Trouern-Trend A."/>
            <person name="McMahon S.M."/>
            <person name="Schaberg P.G."/>
            <person name="Yang J."/>
            <person name="Wegrzyn J.L."/>
            <person name="Swenson N.G."/>
        </authorList>
    </citation>
    <scope>NUCLEOTIDE SEQUENCE</scope>
    <source>
        <strain evidence="2">91603</strain>
    </source>
</reference>
<comment type="caution">
    <text evidence="2">The sequence shown here is derived from an EMBL/GenBank/DDBJ whole genome shotgun (WGS) entry which is preliminary data.</text>
</comment>
<evidence type="ECO:0000313" key="2">
    <source>
        <dbReference type="EMBL" id="KAI9162599.1"/>
    </source>
</evidence>
<protein>
    <recommendedName>
        <fullName evidence="1">RNase H type-1 domain-containing protein</fullName>
    </recommendedName>
</protein>
<evidence type="ECO:0000313" key="3">
    <source>
        <dbReference type="Proteomes" id="UP001064489"/>
    </source>
</evidence>
<name>A0AAD5IL67_ACENE</name>
<dbReference type="GO" id="GO:0004523">
    <property type="term" value="F:RNA-DNA hybrid ribonuclease activity"/>
    <property type="evidence" value="ECO:0007669"/>
    <property type="project" value="InterPro"/>
</dbReference>
<dbReference type="GO" id="GO:0003676">
    <property type="term" value="F:nucleic acid binding"/>
    <property type="evidence" value="ECO:0007669"/>
    <property type="project" value="InterPro"/>
</dbReference>